<comment type="caution">
    <text evidence="3">The sequence shown here is derived from an EMBL/GenBank/DDBJ whole genome shotgun (WGS) entry which is preliminary data.</text>
</comment>
<sequence>MRHLSSWLLTCGWLVLEAPGEVLERPRPLDVRRPVLQEPRVQDFWPFLRNYQEVPLKDFDPTKAPDVLRVRGLDDSRFQQLVRDGIPFVVDDCTEGFDEDAISEFECKDFADRWPTGNMRAEYTPGQYHIYLKDPDWYTKVHPQRKNEEHMAGSRKIAGPYIWHVKDEEPLKTKRSVQKHWRTPYFLEKSLANRMEANESFEFWFSLAGGGTFSHAWGTQRRRPLRGRKRVFNLIYSTNWQCNEDLSSLPPELREATRRMSAQTPLCCELTNRSFMQLLARIARELGFEVKRWPVRGPETCMALTRAARDGHISDCSAMLLHAWHGSYDKECVPSWDFYPLLKALKERSVVLYPSPELDEVHSAKRYRSEFMAPTQFLTLTRKAHGWSANGHPVAAAVRQAVKELLREAELNGLTTENLMLKQGFSWGGAQVTRLRPFEVLEFLRKRVIPKIPPQAKALTILLQAKVDLVAELRWMVLEGQLRGRGWVTLPVPRVGRRANSGCYKNEVACRAALEKGHLDRLALEEAIRPKVEQVVQEATRDAGGQVPQYLRVDFLVDKQGRAWLGERESWGADLVRNQVNPLGRHSADSYCETTISMQFKGKKRWRIQAFPEIRHHFNATAFGDEQIYGHRQHVPWTPETEFTVGPGQCFVFPTGYLHETFVDPDGNDQKCYTASTYQFNHPRQVNLYRAFMSRFSMAHYGLGEPCLEKIESYATLLQEPKRFLAAPDQEQMTAQAREVMKMADGNKDGRSTGVFFSAAATSATSKGVLTREELPETEEPRG</sequence>
<reference evidence="3 4" key="1">
    <citation type="submission" date="2024-02" db="EMBL/GenBank/DDBJ databases">
        <authorList>
            <person name="Chen Y."/>
            <person name="Shah S."/>
            <person name="Dougan E. K."/>
            <person name="Thang M."/>
            <person name="Chan C."/>
        </authorList>
    </citation>
    <scope>NUCLEOTIDE SEQUENCE [LARGE SCALE GENOMIC DNA]</scope>
</reference>
<name>A0ABP0KCZ7_9DINO</name>
<keyword evidence="2" id="KW-0732">Signal</keyword>
<dbReference type="EMBL" id="CAXAMM010010791">
    <property type="protein sequence ID" value="CAK9024245.1"/>
    <property type="molecule type" value="Genomic_DNA"/>
</dbReference>
<evidence type="ECO:0000313" key="4">
    <source>
        <dbReference type="Proteomes" id="UP001642464"/>
    </source>
</evidence>
<keyword evidence="4" id="KW-1185">Reference proteome</keyword>
<gene>
    <name evidence="3" type="ORF">SCF082_LOCUS16541</name>
</gene>
<evidence type="ECO:0000313" key="3">
    <source>
        <dbReference type="EMBL" id="CAK9024245.1"/>
    </source>
</evidence>
<feature type="signal peptide" evidence="2">
    <location>
        <begin position="1"/>
        <end position="20"/>
    </location>
</feature>
<protein>
    <submittedName>
        <fullName evidence="3">Ankyrin-3</fullName>
    </submittedName>
</protein>
<accession>A0ABP0KCZ7</accession>
<feature type="chain" id="PRO_5045903709" evidence="2">
    <location>
        <begin position="21"/>
        <end position="783"/>
    </location>
</feature>
<organism evidence="3 4">
    <name type="scientific">Durusdinium trenchii</name>
    <dbReference type="NCBI Taxonomy" id="1381693"/>
    <lineage>
        <taxon>Eukaryota</taxon>
        <taxon>Sar</taxon>
        <taxon>Alveolata</taxon>
        <taxon>Dinophyceae</taxon>
        <taxon>Suessiales</taxon>
        <taxon>Symbiodiniaceae</taxon>
        <taxon>Durusdinium</taxon>
    </lineage>
</organism>
<feature type="compositionally biased region" description="Basic and acidic residues" evidence="1">
    <location>
        <begin position="770"/>
        <end position="783"/>
    </location>
</feature>
<proteinExistence type="predicted"/>
<evidence type="ECO:0000256" key="1">
    <source>
        <dbReference type="SAM" id="MobiDB-lite"/>
    </source>
</evidence>
<feature type="region of interest" description="Disordered" evidence="1">
    <location>
        <begin position="764"/>
        <end position="783"/>
    </location>
</feature>
<evidence type="ECO:0000256" key="2">
    <source>
        <dbReference type="SAM" id="SignalP"/>
    </source>
</evidence>
<dbReference type="Proteomes" id="UP001642464">
    <property type="component" value="Unassembled WGS sequence"/>
</dbReference>